<dbReference type="Pfam" id="PF13417">
    <property type="entry name" value="GST_N_3"/>
    <property type="match status" value="1"/>
</dbReference>
<dbReference type="SFLD" id="SFLDS00019">
    <property type="entry name" value="Glutathione_Transferase_(cytos"/>
    <property type="match status" value="1"/>
</dbReference>
<dbReference type="CDD" id="cd03177">
    <property type="entry name" value="GST_C_Delta_Epsilon"/>
    <property type="match status" value="1"/>
</dbReference>
<evidence type="ECO:0000313" key="5">
    <source>
        <dbReference type="Proteomes" id="UP001231518"/>
    </source>
</evidence>
<evidence type="ECO:0000259" key="2">
    <source>
        <dbReference type="PROSITE" id="PS50404"/>
    </source>
</evidence>
<dbReference type="AlphaFoldDB" id="A0AAD7YYE0"/>
<gene>
    <name evidence="4" type="ORF">PYW07_015222</name>
</gene>
<feature type="domain" description="GST C-terminal" evidence="3">
    <location>
        <begin position="110"/>
        <end position="237"/>
    </location>
</feature>
<dbReference type="GO" id="GO:0004364">
    <property type="term" value="F:glutathione transferase activity"/>
    <property type="evidence" value="ECO:0007669"/>
    <property type="project" value="TreeGrafter"/>
</dbReference>
<evidence type="ECO:0008006" key="6">
    <source>
        <dbReference type="Google" id="ProtNLM"/>
    </source>
</evidence>
<dbReference type="PANTHER" id="PTHR43969">
    <property type="entry name" value="GLUTATHIONE S TRANSFERASE D10, ISOFORM A-RELATED"/>
    <property type="match status" value="1"/>
</dbReference>
<protein>
    <recommendedName>
        <fullName evidence="6">Glutathione transferase</fullName>
    </recommendedName>
</protein>
<sequence>MYCVSQRVLLTCHKLFSYCGKNMGVKLYTLDWSPPVRATMMACDIFDVPFEKIEVNLMKKEHLTPEYLEKNPLHTIPVLEDDDFILFDSHAIMIYLAETYAKDDSWYPKDIKKRALVNQKLFFDTSILFPRIRAVTYPIMVEGSKIIEQKKIDAILEAFGFVEEFLSRTTYIAADHITIADVAALSTMTALEIIVPVAAEKFPKTFAWLTKLKEQPYCKKHNEPGATWLSNIIAKCLAS</sequence>
<reference evidence="4" key="1">
    <citation type="submission" date="2023-03" db="EMBL/GenBank/DDBJ databases">
        <title>Chromosome-level genomes of two armyworms, Mythimna separata and Mythimna loreyi, provide insights into the biosynthesis and reception of sex pheromones.</title>
        <authorList>
            <person name="Zhao H."/>
        </authorList>
    </citation>
    <scope>NUCLEOTIDE SEQUENCE</scope>
    <source>
        <strain evidence="4">BeijingLab</strain>
        <tissue evidence="4">Pupa</tissue>
    </source>
</reference>
<dbReference type="Pfam" id="PF00043">
    <property type="entry name" value="GST_C"/>
    <property type="match status" value="1"/>
</dbReference>
<dbReference type="Gene3D" id="3.40.30.10">
    <property type="entry name" value="Glutaredoxin"/>
    <property type="match status" value="1"/>
</dbReference>
<comment type="caution">
    <text evidence="4">The sequence shown here is derived from an EMBL/GenBank/DDBJ whole genome shotgun (WGS) entry which is preliminary data.</text>
</comment>
<dbReference type="InterPro" id="IPR004045">
    <property type="entry name" value="Glutathione_S-Trfase_N"/>
</dbReference>
<evidence type="ECO:0000313" key="4">
    <source>
        <dbReference type="EMBL" id="KAJ8732623.1"/>
    </source>
</evidence>
<dbReference type="SFLD" id="SFLDG01153">
    <property type="entry name" value="Main.4:_Theta-like"/>
    <property type="match status" value="1"/>
</dbReference>
<organism evidence="4 5">
    <name type="scientific">Mythimna separata</name>
    <name type="common">Oriental armyworm</name>
    <name type="synonym">Pseudaletia separata</name>
    <dbReference type="NCBI Taxonomy" id="271217"/>
    <lineage>
        <taxon>Eukaryota</taxon>
        <taxon>Metazoa</taxon>
        <taxon>Ecdysozoa</taxon>
        <taxon>Arthropoda</taxon>
        <taxon>Hexapoda</taxon>
        <taxon>Insecta</taxon>
        <taxon>Pterygota</taxon>
        <taxon>Neoptera</taxon>
        <taxon>Endopterygota</taxon>
        <taxon>Lepidoptera</taxon>
        <taxon>Glossata</taxon>
        <taxon>Ditrysia</taxon>
        <taxon>Noctuoidea</taxon>
        <taxon>Noctuidae</taxon>
        <taxon>Noctuinae</taxon>
        <taxon>Hadenini</taxon>
        <taxon>Mythimna</taxon>
    </lineage>
</organism>
<feature type="domain" description="GST N-terminal" evidence="2">
    <location>
        <begin position="23"/>
        <end position="104"/>
    </location>
</feature>
<dbReference type="PANTHER" id="PTHR43969:SF9">
    <property type="entry name" value="GLUTATHIONE S TRANSFERASE D10, ISOFORM A-RELATED"/>
    <property type="match status" value="1"/>
</dbReference>
<dbReference type="PROSITE" id="PS50404">
    <property type="entry name" value="GST_NTER"/>
    <property type="match status" value="1"/>
</dbReference>
<dbReference type="Gene3D" id="1.20.1050.10">
    <property type="match status" value="1"/>
</dbReference>
<comment type="subunit">
    <text evidence="1">Homodimer.</text>
</comment>
<dbReference type="InterPro" id="IPR010987">
    <property type="entry name" value="Glutathione-S-Trfase_C-like"/>
</dbReference>
<dbReference type="FunFam" id="1.20.1050.10:FF:000007">
    <property type="entry name" value="Glutathione S-transferase 1-1"/>
    <property type="match status" value="1"/>
</dbReference>
<proteinExistence type="predicted"/>
<dbReference type="FunFam" id="3.40.30.10:FF:000034">
    <property type="entry name" value="glutathione S-transferase 1"/>
    <property type="match status" value="1"/>
</dbReference>
<dbReference type="PROSITE" id="PS50405">
    <property type="entry name" value="GST_CTER"/>
    <property type="match status" value="1"/>
</dbReference>
<dbReference type="SUPFAM" id="SSF47616">
    <property type="entry name" value="GST C-terminal domain-like"/>
    <property type="match status" value="1"/>
</dbReference>
<dbReference type="SUPFAM" id="SSF52833">
    <property type="entry name" value="Thioredoxin-like"/>
    <property type="match status" value="1"/>
</dbReference>
<dbReference type="InterPro" id="IPR036282">
    <property type="entry name" value="Glutathione-S-Trfase_C_sf"/>
</dbReference>
<dbReference type="GO" id="GO:0006749">
    <property type="term" value="P:glutathione metabolic process"/>
    <property type="evidence" value="ECO:0007669"/>
    <property type="project" value="TreeGrafter"/>
</dbReference>
<dbReference type="EMBL" id="JARGEI010000004">
    <property type="protein sequence ID" value="KAJ8732623.1"/>
    <property type="molecule type" value="Genomic_DNA"/>
</dbReference>
<dbReference type="InterPro" id="IPR004046">
    <property type="entry name" value="GST_C"/>
</dbReference>
<evidence type="ECO:0000259" key="3">
    <source>
        <dbReference type="PROSITE" id="PS50405"/>
    </source>
</evidence>
<dbReference type="InterPro" id="IPR036249">
    <property type="entry name" value="Thioredoxin-like_sf"/>
</dbReference>
<name>A0AAD7YYE0_MYTSE</name>
<dbReference type="Proteomes" id="UP001231518">
    <property type="component" value="Chromosome 6"/>
</dbReference>
<dbReference type="SFLD" id="SFLDG00358">
    <property type="entry name" value="Main_(cytGST)"/>
    <property type="match status" value="1"/>
</dbReference>
<keyword evidence="5" id="KW-1185">Reference proteome</keyword>
<accession>A0AAD7YYE0</accession>
<dbReference type="InterPro" id="IPR040079">
    <property type="entry name" value="Glutathione_S-Trfase"/>
</dbReference>
<evidence type="ECO:0000256" key="1">
    <source>
        <dbReference type="ARBA" id="ARBA00011738"/>
    </source>
</evidence>